<dbReference type="InterPro" id="IPR006303">
    <property type="entry name" value="FliR"/>
</dbReference>
<gene>
    <name evidence="13" type="primary">fliR</name>
    <name evidence="12" type="ORF">ERS852420_02853</name>
    <name evidence="13" type="ORF">GMD30_01015</name>
    <name evidence="11" type="ORF">M72_07291</name>
</gene>
<protein>
    <recommendedName>
        <fullName evidence="3 9">Flagellar biosynthetic protein FliR</fullName>
    </recommendedName>
</protein>
<dbReference type="EMBL" id="WNAL01000001">
    <property type="protein sequence ID" value="MTR80309.1"/>
    <property type="molecule type" value="Genomic_DNA"/>
</dbReference>
<organism evidence="11 14">
    <name type="scientific">Roseburia faecis</name>
    <dbReference type="NCBI Taxonomy" id="301302"/>
    <lineage>
        <taxon>Bacteria</taxon>
        <taxon>Bacillati</taxon>
        <taxon>Bacillota</taxon>
        <taxon>Clostridia</taxon>
        <taxon>Lachnospirales</taxon>
        <taxon>Lachnospiraceae</taxon>
        <taxon>Roseburia</taxon>
    </lineage>
</organism>
<name>A0A0M6WN45_9FIRM</name>
<accession>A0A0M6WN45</accession>
<keyword evidence="8 10" id="KW-0975">Bacterial flagellum</keyword>
<dbReference type="GO" id="GO:0009425">
    <property type="term" value="C:bacterial-type flagellum basal body"/>
    <property type="evidence" value="ECO:0007669"/>
    <property type="project" value="UniProtKB-SubCell"/>
</dbReference>
<dbReference type="GO" id="GO:0006605">
    <property type="term" value="P:protein targeting"/>
    <property type="evidence" value="ECO:0007669"/>
    <property type="project" value="UniProtKB-UniRule"/>
</dbReference>
<evidence type="ECO:0000313" key="13">
    <source>
        <dbReference type="EMBL" id="MTR80309.1"/>
    </source>
</evidence>
<evidence type="ECO:0000256" key="9">
    <source>
        <dbReference type="NCBIfam" id="TIGR01400"/>
    </source>
</evidence>
<dbReference type="RefSeq" id="WP_022046681.1">
    <property type="nucleotide sequence ID" value="NZ_CP173697.1"/>
</dbReference>
<keyword evidence="6 10" id="KW-1133">Transmembrane helix</keyword>
<comment type="similarity">
    <text evidence="2 10">Belongs to the FliR/MopE/SpaR family.</text>
</comment>
<keyword evidence="5 10" id="KW-0812">Transmembrane</keyword>
<dbReference type="Proteomes" id="UP000446657">
    <property type="component" value="Unassembled WGS sequence"/>
</dbReference>
<dbReference type="NCBIfam" id="TIGR01400">
    <property type="entry name" value="fliR"/>
    <property type="match status" value="1"/>
</dbReference>
<feature type="transmembrane region" description="Helical" evidence="10">
    <location>
        <begin position="82"/>
        <end position="101"/>
    </location>
</feature>
<evidence type="ECO:0000256" key="1">
    <source>
        <dbReference type="ARBA" id="ARBA00002578"/>
    </source>
</evidence>
<evidence type="ECO:0000313" key="14">
    <source>
        <dbReference type="Proteomes" id="UP000049979"/>
    </source>
</evidence>
<keyword evidence="7 10" id="KW-0472">Membrane</keyword>
<dbReference type="OrthoDB" id="9807748at2"/>
<dbReference type="PANTHER" id="PTHR30065">
    <property type="entry name" value="FLAGELLAR BIOSYNTHETIC PROTEIN FLIR"/>
    <property type="match status" value="1"/>
</dbReference>
<dbReference type="InterPro" id="IPR002010">
    <property type="entry name" value="T3SS_IM_R"/>
</dbReference>
<keyword evidence="11" id="KW-0966">Cell projection</keyword>
<dbReference type="Proteomes" id="UP000095495">
    <property type="component" value="Unassembled WGS sequence"/>
</dbReference>
<dbReference type="EMBL" id="CVRR01000019">
    <property type="protein sequence ID" value="CRL38626.1"/>
    <property type="molecule type" value="Genomic_DNA"/>
</dbReference>
<evidence type="ECO:0000256" key="2">
    <source>
        <dbReference type="ARBA" id="ARBA00009772"/>
    </source>
</evidence>
<proteinExistence type="inferred from homology"/>
<dbReference type="PANTHER" id="PTHR30065:SF1">
    <property type="entry name" value="SURFACE PRESENTATION OF ANTIGENS PROTEIN SPAR"/>
    <property type="match status" value="1"/>
</dbReference>
<evidence type="ECO:0000256" key="7">
    <source>
        <dbReference type="ARBA" id="ARBA00023136"/>
    </source>
</evidence>
<dbReference type="Pfam" id="PF01311">
    <property type="entry name" value="Bac_export_1"/>
    <property type="match status" value="1"/>
</dbReference>
<sequence>MVNYVFTLENFEYFLLILVRVTCFVYVAPLLGQQGIPNQIKIGFSFFVSLLLYNVVDRPELTYASVVGYAVVVIKEGITGLLIGYAASICNSIVLFAGNIIDMDIGLSMSTEFNQDMGTETTLTGNLYYYLVLLLLITSDFYTYLVRAVTDSFSVIPIAHQKFAWDHLLSAITRYMGDSFIIGFRIFLPFFACIMVLNCVLGIMARVAPQMNMFSIGMQLKILVGFVVLYLIVFLLPNVANYIFDEIKTMVKLVAEGLY</sequence>
<dbReference type="Proteomes" id="UP000049979">
    <property type="component" value="Unassembled WGS sequence"/>
</dbReference>
<dbReference type="GeneID" id="99747981"/>
<dbReference type="GO" id="GO:0044780">
    <property type="term" value="P:bacterial-type flagellum assembly"/>
    <property type="evidence" value="ECO:0007669"/>
    <property type="project" value="UniProtKB-UniRule"/>
</dbReference>
<reference evidence="11" key="2">
    <citation type="submission" date="2015-05" db="EMBL/GenBank/DDBJ databases">
        <authorList>
            <person name="Wang D.B."/>
            <person name="Wang M."/>
        </authorList>
    </citation>
    <scope>NUCLEOTIDE SEQUENCE [LARGE SCALE GENOMIC DNA]</scope>
    <source>
        <strain evidence="11">M72</strain>
    </source>
</reference>
<keyword evidence="14" id="KW-1185">Reference proteome</keyword>
<dbReference type="GO" id="GO:0005886">
    <property type="term" value="C:plasma membrane"/>
    <property type="evidence" value="ECO:0007669"/>
    <property type="project" value="UniProtKB-SubCell"/>
</dbReference>
<comment type="function">
    <text evidence="1 10">Role in flagellar biosynthesis.</text>
</comment>
<feature type="transmembrane region" description="Helical" evidence="10">
    <location>
        <begin position="13"/>
        <end position="32"/>
    </location>
</feature>
<keyword evidence="11" id="KW-0282">Flagellum</keyword>
<evidence type="ECO:0000256" key="5">
    <source>
        <dbReference type="ARBA" id="ARBA00022692"/>
    </source>
</evidence>
<dbReference type="STRING" id="301302.ERS852420_02853"/>
<keyword evidence="11" id="KW-0969">Cilium</keyword>
<evidence type="ECO:0000313" key="12">
    <source>
        <dbReference type="EMBL" id="CUN12584.1"/>
    </source>
</evidence>
<dbReference type="PRINTS" id="PR00953">
    <property type="entry name" value="TYPE3IMRPROT"/>
</dbReference>
<comment type="subcellular location">
    <subcellularLocation>
        <location evidence="10">Cell membrane</location>
        <topology evidence="10">Multi-pass membrane protein</topology>
    </subcellularLocation>
    <subcellularLocation>
        <location evidence="10">Bacterial flagellum basal body</location>
    </subcellularLocation>
</comment>
<feature type="transmembrane region" description="Helical" evidence="10">
    <location>
        <begin position="127"/>
        <end position="145"/>
    </location>
</feature>
<reference evidence="14" key="1">
    <citation type="submission" date="2015-05" db="EMBL/GenBank/DDBJ databases">
        <authorList>
            <consortium name="Pathogen Informatics"/>
        </authorList>
    </citation>
    <scope>NUCLEOTIDE SEQUENCE [LARGE SCALE GENOMIC DNA]</scope>
    <source>
        <strain evidence="12 15">2789STDY5608863</strain>
        <strain evidence="14">M72</strain>
    </source>
</reference>
<reference evidence="13 16" key="3">
    <citation type="journal article" date="2019" name="Nat. Med.">
        <title>A library of human gut bacterial isolates paired with longitudinal multiomics data enables mechanistic microbiome research.</title>
        <authorList>
            <person name="Poyet M."/>
            <person name="Groussin M."/>
            <person name="Gibbons S.M."/>
            <person name="Avila-Pacheco J."/>
            <person name="Jiang X."/>
            <person name="Kearney S.M."/>
            <person name="Perrotta A.R."/>
            <person name="Berdy B."/>
            <person name="Zhao S."/>
            <person name="Lieberman T.D."/>
            <person name="Swanson P.K."/>
            <person name="Smith M."/>
            <person name="Roesemann S."/>
            <person name="Alexander J.E."/>
            <person name="Rich S.A."/>
            <person name="Livny J."/>
            <person name="Vlamakis H."/>
            <person name="Clish C."/>
            <person name="Bullock K."/>
            <person name="Deik A."/>
            <person name="Scott J."/>
            <person name="Pierce K.A."/>
            <person name="Xavier R.J."/>
            <person name="Alm E.J."/>
        </authorList>
    </citation>
    <scope>NUCLEOTIDE SEQUENCE [LARGE SCALE GENOMIC DNA]</scope>
    <source>
        <strain evidence="13 16">BIOML-A1</strain>
    </source>
</reference>
<evidence type="ECO:0000256" key="10">
    <source>
        <dbReference type="RuleBase" id="RU362071"/>
    </source>
</evidence>
<feature type="transmembrane region" description="Helical" evidence="10">
    <location>
        <begin position="220"/>
        <end position="244"/>
    </location>
</feature>
<evidence type="ECO:0000313" key="16">
    <source>
        <dbReference type="Proteomes" id="UP000446657"/>
    </source>
</evidence>
<evidence type="ECO:0000313" key="11">
    <source>
        <dbReference type="EMBL" id="CRL38626.1"/>
    </source>
</evidence>
<evidence type="ECO:0000256" key="6">
    <source>
        <dbReference type="ARBA" id="ARBA00022989"/>
    </source>
</evidence>
<evidence type="ECO:0000256" key="4">
    <source>
        <dbReference type="ARBA" id="ARBA00022475"/>
    </source>
</evidence>
<keyword evidence="4 10" id="KW-1003">Cell membrane</keyword>
<evidence type="ECO:0000313" key="15">
    <source>
        <dbReference type="Proteomes" id="UP000095495"/>
    </source>
</evidence>
<dbReference type="AlphaFoldDB" id="A0A0M6WN45"/>
<evidence type="ECO:0000256" key="8">
    <source>
        <dbReference type="ARBA" id="ARBA00023143"/>
    </source>
</evidence>
<evidence type="ECO:0000256" key="3">
    <source>
        <dbReference type="ARBA" id="ARBA00021717"/>
    </source>
</evidence>
<feature type="transmembrane region" description="Helical" evidence="10">
    <location>
        <begin position="186"/>
        <end position="208"/>
    </location>
</feature>
<dbReference type="EMBL" id="CYXV01000014">
    <property type="protein sequence ID" value="CUN12584.1"/>
    <property type="molecule type" value="Genomic_DNA"/>
</dbReference>